<dbReference type="EMBL" id="CM035438">
    <property type="protein sequence ID" value="KAH7285742.1"/>
    <property type="molecule type" value="Genomic_DNA"/>
</dbReference>
<gene>
    <name evidence="1" type="ORF">KP509_33G043600</name>
</gene>
<dbReference type="AlphaFoldDB" id="A0A8T2QNH3"/>
<proteinExistence type="predicted"/>
<organism evidence="1 2">
    <name type="scientific">Ceratopteris richardii</name>
    <name type="common">Triangle waterfern</name>
    <dbReference type="NCBI Taxonomy" id="49495"/>
    <lineage>
        <taxon>Eukaryota</taxon>
        <taxon>Viridiplantae</taxon>
        <taxon>Streptophyta</taxon>
        <taxon>Embryophyta</taxon>
        <taxon>Tracheophyta</taxon>
        <taxon>Polypodiopsida</taxon>
        <taxon>Polypodiidae</taxon>
        <taxon>Polypodiales</taxon>
        <taxon>Pteridineae</taxon>
        <taxon>Pteridaceae</taxon>
        <taxon>Parkerioideae</taxon>
        <taxon>Ceratopteris</taxon>
    </lineage>
</organism>
<reference evidence="1" key="1">
    <citation type="submission" date="2021-08" db="EMBL/GenBank/DDBJ databases">
        <title>WGS assembly of Ceratopteris richardii.</title>
        <authorList>
            <person name="Marchant D.B."/>
            <person name="Chen G."/>
            <person name="Jenkins J."/>
            <person name="Shu S."/>
            <person name="Leebens-Mack J."/>
            <person name="Grimwood J."/>
            <person name="Schmutz J."/>
            <person name="Soltis P."/>
            <person name="Soltis D."/>
            <person name="Chen Z.-H."/>
        </authorList>
    </citation>
    <scope>NUCLEOTIDE SEQUENCE</scope>
    <source>
        <strain evidence="1">Whitten #5841</strain>
        <tissue evidence="1">Leaf</tissue>
    </source>
</reference>
<dbReference type="Proteomes" id="UP000825935">
    <property type="component" value="Chromosome 33"/>
</dbReference>
<evidence type="ECO:0000313" key="1">
    <source>
        <dbReference type="EMBL" id="KAH7285742.1"/>
    </source>
</evidence>
<protein>
    <submittedName>
        <fullName evidence="1">Uncharacterized protein</fullName>
    </submittedName>
</protein>
<sequence length="125" mass="14316">MHLYVCTVCFVFISIKRGIRANRSAFVSLASSSSPSSVLSEPINQRLFSHSFSLIYLEDVTFSRMANIYTTNHYFRRFLAGSQRVSTTEVRFLSSNICLLLHRKIIIRVVIKHICARLILDVMSP</sequence>
<comment type="caution">
    <text evidence="1">The sequence shown here is derived from an EMBL/GenBank/DDBJ whole genome shotgun (WGS) entry which is preliminary data.</text>
</comment>
<accession>A0A8T2QNH3</accession>
<keyword evidence="2" id="KW-1185">Reference proteome</keyword>
<evidence type="ECO:0000313" key="2">
    <source>
        <dbReference type="Proteomes" id="UP000825935"/>
    </source>
</evidence>
<name>A0A8T2QNH3_CERRI</name>